<accession>A0AAD6UFV9</accession>
<evidence type="ECO:0000313" key="2">
    <source>
        <dbReference type="Proteomes" id="UP001222325"/>
    </source>
</evidence>
<comment type="caution">
    <text evidence="1">The sequence shown here is derived from an EMBL/GenBank/DDBJ whole genome shotgun (WGS) entry which is preliminary data.</text>
</comment>
<organism evidence="1 2">
    <name type="scientific">Mycena belliarum</name>
    <dbReference type="NCBI Taxonomy" id="1033014"/>
    <lineage>
        <taxon>Eukaryota</taxon>
        <taxon>Fungi</taxon>
        <taxon>Dikarya</taxon>
        <taxon>Basidiomycota</taxon>
        <taxon>Agaricomycotina</taxon>
        <taxon>Agaricomycetes</taxon>
        <taxon>Agaricomycetidae</taxon>
        <taxon>Agaricales</taxon>
        <taxon>Marasmiineae</taxon>
        <taxon>Mycenaceae</taxon>
        <taxon>Mycena</taxon>
    </lineage>
</organism>
<proteinExistence type="predicted"/>
<feature type="non-terminal residue" evidence="1">
    <location>
        <position position="80"/>
    </location>
</feature>
<evidence type="ECO:0000313" key="1">
    <source>
        <dbReference type="EMBL" id="KAJ7099996.1"/>
    </source>
</evidence>
<gene>
    <name evidence="1" type="ORF">B0H15DRAFT_936757</name>
</gene>
<name>A0AAD6UFV9_9AGAR</name>
<dbReference type="Proteomes" id="UP001222325">
    <property type="component" value="Unassembled WGS sequence"/>
</dbReference>
<reference evidence="1" key="1">
    <citation type="submission" date="2023-03" db="EMBL/GenBank/DDBJ databases">
        <title>Massive genome expansion in bonnet fungi (Mycena s.s.) driven by repeated elements and novel gene families across ecological guilds.</title>
        <authorList>
            <consortium name="Lawrence Berkeley National Laboratory"/>
            <person name="Harder C.B."/>
            <person name="Miyauchi S."/>
            <person name="Viragh M."/>
            <person name="Kuo A."/>
            <person name="Thoen E."/>
            <person name="Andreopoulos B."/>
            <person name="Lu D."/>
            <person name="Skrede I."/>
            <person name="Drula E."/>
            <person name="Henrissat B."/>
            <person name="Morin E."/>
            <person name="Kohler A."/>
            <person name="Barry K."/>
            <person name="LaButti K."/>
            <person name="Morin E."/>
            <person name="Salamov A."/>
            <person name="Lipzen A."/>
            <person name="Mereny Z."/>
            <person name="Hegedus B."/>
            <person name="Baldrian P."/>
            <person name="Stursova M."/>
            <person name="Weitz H."/>
            <person name="Taylor A."/>
            <person name="Grigoriev I.V."/>
            <person name="Nagy L.G."/>
            <person name="Martin F."/>
            <person name="Kauserud H."/>
        </authorList>
    </citation>
    <scope>NUCLEOTIDE SEQUENCE</scope>
    <source>
        <strain evidence="1">CBHHK173m</strain>
    </source>
</reference>
<dbReference type="EMBL" id="JARJCN010000006">
    <property type="protein sequence ID" value="KAJ7099996.1"/>
    <property type="molecule type" value="Genomic_DNA"/>
</dbReference>
<dbReference type="AlphaFoldDB" id="A0AAD6UFV9"/>
<keyword evidence="2" id="KW-1185">Reference proteome</keyword>
<sequence>HIPLPPWLAARAARQLSFSGCFWDRIFPVTHLFVTASLKASTGSSRSSQAPQRTAVHLFLCKSLLPYITLFGWQIPHRDR</sequence>
<feature type="non-terminal residue" evidence="1">
    <location>
        <position position="1"/>
    </location>
</feature>
<protein>
    <submittedName>
        <fullName evidence="1">Uncharacterized protein</fullName>
    </submittedName>
</protein>